<name>A0A820X0P0_9BILA</name>
<proteinExistence type="predicted"/>
<protein>
    <recommendedName>
        <fullName evidence="4">Secreted protein</fullName>
    </recommendedName>
</protein>
<sequence length="108" mass="12717">MGLFYCLFIYLLFMQTYHGKIFDGCRFVQTFYRRHSNIFILDRNQTSLIVRPLYALSNQSFPSLSIGIIYRLADTYLVPVPLLFECPQSQRIYAPIDCQFTINDVRVS</sequence>
<evidence type="ECO:0008006" key="4">
    <source>
        <dbReference type="Google" id="ProtNLM"/>
    </source>
</evidence>
<keyword evidence="3" id="KW-1185">Reference proteome</keyword>
<feature type="signal peptide" evidence="1">
    <location>
        <begin position="1"/>
        <end position="19"/>
    </location>
</feature>
<evidence type="ECO:0000256" key="1">
    <source>
        <dbReference type="SAM" id="SignalP"/>
    </source>
</evidence>
<feature type="chain" id="PRO_5033028690" description="Secreted protein" evidence="1">
    <location>
        <begin position="20"/>
        <end position="108"/>
    </location>
</feature>
<evidence type="ECO:0000313" key="3">
    <source>
        <dbReference type="Proteomes" id="UP000663873"/>
    </source>
</evidence>
<comment type="caution">
    <text evidence="2">The sequence shown here is derived from an EMBL/GenBank/DDBJ whole genome shotgun (WGS) entry which is preliminary data.</text>
</comment>
<organism evidence="2 3">
    <name type="scientific">Rotaria socialis</name>
    <dbReference type="NCBI Taxonomy" id="392032"/>
    <lineage>
        <taxon>Eukaryota</taxon>
        <taxon>Metazoa</taxon>
        <taxon>Spiralia</taxon>
        <taxon>Gnathifera</taxon>
        <taxon>Rotifera</taxon>
        <taxon>Eurotatoria</taxon>
        <taxon>Bdelloidea</taxon>
        <taxon>Philodinida</taxon>
        <taxon>Philodinidae</taxon>
        <taxon>Rotaria</taxon>
    </lineage>
</organism>
<dbReference type="EMBL" id="CAJOBP010007796">
    <property type="protein sequence ID" value="CAF4522048.1"/>
    <property type="molecule type" value="Genomic_DNA"/>
</dbReference>
<dbReference type="AlphaFoldDB" id="A0A820X0P0"/>
<evidence type="ECO:0000313" key="2">
    <source>
        <dbReference type="EMBL" id="CAF4522048.1"/>
    </source>
</evidence>
<accession>A0A820X0P0</accession>
<dbReference type="Proteomes" id="UP000663873">
    <property type="component" value="Unassembled WGS sequence"/>
</dbReference>
<keyword evidence="1" id="KW-0732">Signal</keyword>
<reference evidence="2" key="1">
    <citation type="submission" date="2021-02" db="EMBL/GenBank/DDBJ databases">
        <authorList>
            <person name="Nowell W R."/>
        </authorList>
    </citation>
    <scope>NUCLEOTIDE SEQUENCE</scope>
</reference>
<gene>
    <name evidence="2" type="ORF">UJA718_LOCUS27671</name>
</gene>